<organism evidence="15 16">
    <name type="scientific">Pseudomonas vanderleydeniana</name>
    <dbReference type="NCBI Taxonomy" id="2745495"/>
    <lineage>
        <taxon>Bacteria</taxon>
        <taxon>Pseudomonadati</taxon>
        <taxon>Pseudomonadota</taxon>
        <taxon>Gammaproteobacteria</taxon>
        <taxon>Pseudomonadales</taxon>
        <taxon>Pseudomonadaceae</taxon>
        <taxon>Pseudomonas</taxon>
    </lineage>
</organism>
<evidence type="ECO:0000256" key="1">
    <source>
        <dbReference type="ARBA" id="ARBA00004651"/>
    </source>
</evidence>
<dbReference type="AlphaFoldDB" id="A0A9E6TPB8"/>
<accession>A0A9E6TPB8</accession>
<evidence type="ECO:0000256" key="6">
    <source>
        <dbReference type="ARBA" id="ARBA00022989"/>
    </source>
</evidence>
<keyword evidence="8 10" id="KW-0807">Transducer</keyword>
<evidence type="ECO:0000256" key="10">
    <source>
        <dbReference type="PROSITE-ProRule" id="PRU00284"/>
    </source>
</evidence>
<dbReference type="Gene3D" id="1.20.1440.210">
    <property type="match status" value="1"/>
</dbReference>
<feature type="domain" description="HAMP" evidence="14">
    <location>
        <begin position="189"/>
        <end position="241"/>
    </location>
</feature>
<evidence type="ECO:0000313" key="15">
    <source>
        <dbReference type="EMBL" id="QXI26293.1"/>
    </source>
</evidence>
<gene>
    <name evidence="15" type="ORF">HU752_020355</name>
</gene>
<dbReference type="Pfam" id="PF16591">
    <property type="entry name" value="HBM"/>
    <property type="match status" value="1"/>
</dbReference>
<feature type="transmembrane region" description="Helical" evidence="12">
    <location>
        <begin position="14"/>
        <end position="36"/>
    </location>
</feature>
<dbReference type="InterPro" id="IPR032255">
    <property type="entry name" value="HBM"/>
</dbReference>
<feature type="coiled-coil region" evidence="11">
    <location>
        <begin position="294"/>
        <end position="321"/>
    </location>
</feature>
<dbReference type="CDD" id="cd11386">
    <property type="entry name" value="MCP_signal"/>
    <property type="match status" value="1"/>
</dbReference>
<dbReference type="CDD" id="cd06225">
    <property type="entry name" value="HAMP"/>
    <property type="match status" value="1"/>
</dbReference>
<protein>
    <submittedName>
        <fullName evidence="15">Methyl-accepting chemotaxis protein</fullName>
    </submittedName>
</protein>
<dbReference type="PROSITE" id="PS50111">
    <property type="entry name" value="CHEMOTAXIS_TRANSDUC_2"/>
    <property type="match status" value="1"/>
</dbReference>
<dbReference type="SMART" id="SM00304">
    <property type="entry name" value="HAMP"/>
    <property type="match status" value="2"/>
</dbReference>
<dbReference type="GO" id="GO:0007165">
    <property type="term" value="P:signal transduction"/>
    <property type="evidence" value="ECO:0007669"/>
    <property type="project" value="UniProtKB-KW"/>
</dbReference>
<dbReference type="KEGG" id="pvw:HU752_020355"/>
<keyword evidence="11" id="KW-0175">Coiled coil</keyword>
<dbReference type="InterPro" id="IPR004089">
    <property type="entry name" value="MCPsignal_dom"/>
</dbReference>
<dbReference type="RefSeq" id="WP_186688167.1">
    <property type="nucleotide sequence ID" value="NZ_CP077093.1"/>
</dbReference>
<dbReference type="Pfam" id="PF00672">
    <property type="entry name" value="HAMP"/>
    <property type="match status" value="1"/>
</dbReference>
<feature type="domain" description="Methyl-accepting transducer" evidence="13">
    <location>
        <begin position="246"/>
        <end position="482"/>
    </location>
</feature>
<feature type="transmembrane region" description="Helical" evidence="12">
    <location>
        <begin position="167"/>
        <end position="187"/>
    </location>
</feature>
<evidence type="ECO:0000256" key="11">
    <source>
        <dbReference type="SAM" id="Coils"/>
    </source>
</evidence>
<evidence type="ECO:0000256" key="8">
    <source>
        <dbReference type="ARBA" id="ARBA00023224"/>
    </source>
</evidence>
<dbReference type="GO" id="GO:0006935">
    <property type="term" value="P:chemotaxis"/>
    <property type="evidence" value="ECO:0007669"/>
    <property type="project" value="UniProtKB-KW"/>
</dbReference>
<dbReference type="FunFam" id="1.10.287.950:FF:000001">
    <property type="entry name" value="Methyl-accepting chemotaxis sensory transducer"/>
    <property type="match status" value="1"/>
</dbReference>
<dbReference type="GO" id="GO:0004888">
    <property type="term" value="F:transmembrane signaling receptor activity"/>
    <property type="evidence" value="ECO:0007669"/>
    <property type="project" value="InterPro"/>
</dbReference>
<evidence type="ECO:0000256" key="5">
    <source>
        <dbReference type="ARBA" id="ARBA00022692"/>
    </source>
</evidence>
<dbReference type="PRINTS" id="PR00260">
    <property type="entry name" value="CHEMTRNSDUCR"/>
</dbReference>
<keyword evidence="3" id="KW-0488">Methylation</keyword>
<dbReference type="PANTHER" id="PTHR32089:SF120">
    <property type="entry name" value="METHYL-ACCEPTING CHEMOTAXIS PROTEIN TLPQ"/>
    <property type="match status" value="1"/>
</dbReference>
<evidence type="ECO:0000256" key="3">
    <source>
        <dbReference type="ARBA" id="ARBA00022481"/>
    </source>
</evidence>
<keyword evidence="4" id="KW-0145">Chemotaxis</keyword>
<dbReference type="Proteomes" id="UP000634530">
    <property type="component" value="Chromosome"/>
</dbReference>
<evidence type="ECO:0000313" key="16">
    <source>
        <dbReference type="Proteomes" id="UP000634530"/>
    </source>
</evidence>
<evidence type="ECO:0000256" key="2">
    <source>
        <dbReference type="ARBA" id="ARBA00022475"/>
    </source>
</evidence>
<evidence type="ECO:0000259" key="13">
    <source>
        <dbReference type="PROSITE" id="PS50111"/>
    </source>
</evidence>
<dbReference type="InterPro" id="IPR003660">
    <property type="entry name" value="HAMP_dom"/>
</dbReference>
<comment type="subcellular location">
    <subcellularLocation>
        <location evidence="1">Cell membrane</location>
        <topology evidence="1">Multi-pass membrane protein</topology>
    </subcellularLocation>
</comment>
<proteinExistence type="inferred from homology"/>
<dbReference type="SUPFAM" id="SSF58104">
    <property type="entry name" value="Methyl-accepting chemotaxis protein (MCP) signaling domain"/>
    <property type="match status" value="1"/>
</dbReference>
<keyword evidence="5 12" id="KW-0812">Transmembrane</keyword>
<dbReference type="PROSITE" id="PS50885">
    <property type="entry name" value="HAMP"/>
    <property type="match status" value="1"/>
</dbReference>
<evidence type="ECO:0000256" key="9">
    <source>
        <dbReference type="ARBA" id="ARBA00029447"/>
    </source>
</evidence>
<dbReference type="Gene3D" id="1.10.287.950">
    <property type="entry name" value="Methyl-accepting chemotaxis protein"/>
    <property type="match status" value="1"/>
</dbReference>
<evidence type="ECO:0000256" key="12">
    <source>
        <dbReference type="SAM" id="Phobius"/>
    </source>
</evidence>
<keyword evidence="16" id="KW-1185">Reference proteome</keyword>
<evidence type="ECO:0000256" key="7">
    <source>
        <dbReference type="ARBA" id="ARBA00023136"/>
    </source>
</evidence>
<name>A0A9E6TPB8_9PSED</name>
<dbReference type="EMBL" id="CP077093">
    <property type="protein sequence ID" value="QXI26293.1"/>
    <property type="molecule type" value="Genomic_DNA"/>
</dbReference>
<keyword evidence="6 12" id="KW-1133">Transmembrane helix</keyword>
<keyword evidence="7 12" id="KW-0472">Membrane</keyword>
<sequence>MFGWIGNIRVRTKLIFGFGLVLALSSLLALGGWVAIDSLDERGIKIENIAHVAEMTKDLRVHRLQVELNPKGNGAELISQTLDKLNRHLNTARANLEDPSDLVLIDRQVAAVDVYRDALTALRNSSAESPGVFASMATQGDILLSTTQQLITSQSAKRDVDSAFAKFMLSSIAILAFILGIVAAWVITRQVVTPLQYVLLNVDRIAKGDLGVDFDVSRGDELGDLQRRLNHMIVNLRELIGGIRAGIIQLSSSAEELSAITEQTSAGVNSQKVETDHVATAMNQMAASVQDVARNAVEASMAAAEADRQALEGDNVVAEAAAQIERLAIEVNNSTVAMCNLREESEKIGGVLDVIKSVSQQTNLLALNAAIEAARAGEAGRGFAVVADEVRSLAQRTQQSTEEIQKLISSLQEGTREVSEVMDVSRALTDSSVELTRRAGKALESITQTVSTIQLMNQQIASASDQQTVVAEEINRSILNVRDISEQTASASDETAASSVDLARLGHELDRLVNRFRL</sequence>
<reference evidence="15 16" key="1">
    <citation type="journal article" date="2020" name="Microorganisms">
        <title>Reliable Identification of Environmental Pseudomonas Isolates Using the rpoD Gene.</title>
        <authorList>
            <consortium name="The Broad Institute Genome Sequencing Platform"/>
            <person name="Girard L."/>
            <person name="Lood C."/>
            <person name="Rokni-Zadeh H."/>
            <person name="van Noort V."/>
            <person name="Lavigne R."/>
            <person name="De Mot R."/>
        </authorList>
    </citation>
    <scope>NUCLEOTIDE SEQUENCE [LARGE SCALE GENOMIC DNA]</scope>
    <source>
        <strain evidence="15 16">RW8P3</strain>
    </source>
</reference>
<evidence type="ECO:0000256" key="4">
    <source>
        <dbReference type="ARBA" id="ARBA00022500"/>
    </source>
</evidence>
<comment type="similarity">
    <text evidence="9">Belongs to the methyl-accepting chemotaxis (MCP) protein family.</text>
</comment>
<reference evidence="15 16" key="2">
    <citation type="journal article" date="2021" name="Microorganisms">
        <title>The Ever-Expanding Pseudomonas Genus: Description of 43 New Species and Partition of the Pseudomonas putida Group.</title>
        <authorList>
            <person name="Girard L."/>
            <person name="Lood C."/>
            <person name="Hofte M."/>
            <person name="Vandamme P."/>
            <person name="Rokni-Zadeh H."/>
            <person name="van Noort V."/>
            <person name="Lavigne R."/>
            <person name="De Mot R."/>
        </authorList>
    </citation>
    <scope>NUCLEOTIDE SEQUENCE [LARGE SCALE GENOMIC DNA]</scope>
    <source>
        <strain evidence="15 16">RW8P3</strain>
    </source>
</reference>
<dbReference type="GO" id="GO:0005886">
    <property type="term" value="C:plasma membrane"/>
    <property type="evidence" value="ECO:0007669"/>
    <property type="project" value="UniProtKB-SubCell"/>
</dbReference>
<dbReference type="InterPro" id="IPR004090">
    <property type="entry name" value="Chemotax_Me-accpt_rcpt"/>
</dbReference>
<dbReference type="SMART" id="SM00283">
    <property type="entry name" value="MA"/>
    <property type="match status" value="1"/>
</dbReference>
<dbReference type="PANTHER" id="PTHR32089">
    <property type="entry name" value="METHYL-ACCEPTING CHEMOTAXIS PROTEIN MCPB"/>
    <property type="match status" value="1"/>
</dbReference>
<dbReference type="Pfam" id="PF00015">
    <property type="entry name" value="MCPsignal"/>
    <property type="match status" value="1"/>
</dbReference>
<evidence type="ECO:0000259" key="14">
    <source>
        <dbReference type="PROSITE" id="PS50885"/>
    </source>
</evidence>
<keyword evidence="2" id="KW-1003">Cell membrane</keyword>